<dbReference type="GO" id="GO:0016560">
    <property type="term" value="P:protein import into peroxisome matrix, docking"/>
    <property type="evidence" value="ECO:0007669"/>
    <property type="project" value="InterPro"/>
</dbReference>
<dbReference type="InterPro" id="IPR036028">
    <property type="entry name" value="SH3-like_dom_sf"/>
</dbReference>
<dbReference type="PANTHER" id="PTHR19332:SF1">
    <property type="entry name" value="PEROXISOMAL MEMBRANE PROTEIN PEX13"/>
    <property type="match status" value="1"/>
</dbReference>
<dbReference type="GO" id="GO:1990429">
    <property type="term" value="C:peroxisomal importomer complex"/>
    <property type="evidence" value="ECO:0007669"/>
    <property type="project" value="TreeGrafter"/>
</dbReference>
<dbReference type="PANTHER" id="PTHR19332">
    <property type="entry name" value="PEROXISOMAL MEMBRANE PROTEIN PEX13"/>
    <property type="match status" value="1"/>
</dbReference>
<dbReference type="AlphaFoldDB" id="A0A1V9Y2A2"/>
<keyword evidence="8" id="KW-0472">Membrane</keyword>
<dbReference type="STRING" id="418985.A0A1V9Y2A2"/>
<protein>
    <recommendedName>
        <fullName evidence="11">Peroxisomal membrane protein PEX13</fullName>
    </recommendedName>
    <alternativeName>
        <fullName evidence="10">Peroxin-13</fullName>
    </alternativeName>
</protein>
<gene>
    <name evidence="16" type="ORF">BIW11_05437</name>
</gene>
<feature type="compositionally biased region" description="Polar residues" evidence="14">
    <location>
        <begin position="41"/>
        <end position="58"/>
    </location>
</feature>
<evidence type="ECO:0000313" key="17">
    <source>
        <dbReference type="Proteomes" id="UP000192247"/>
    </source>
</evidence>
<dbReference type="EMBL" id="MNPL01000597">
    <property type="protein sequence ID" value="OQR79859.1"/>
    <property type="molecule type" value="Genomic_DNA"/>
</dbReference>
<evidence type="ECO:0000256" key="13">
    <source>
        <dbReference type="PROSITE-ProRule" id="PRU00192"/>
    </source>
</evidence>
<evidence type="ECO:0000256" key="3">
    <source>
        <dbReference type="ARBA" id="ARBA00022448"/>
    </source>
</evidence>
<evidence type="ECO:0000256" key="8">
    <source>
        <dbReference type="ARBA" id="ARBA00023136"/>
    </source>
</evidence>
<evidence type="ECO:0000256" key="10">
    <source>
        <dbReference type="ARBA" id="ARBA00029693"/>
    </source>
</evidence>
<evidence type="ECO:0000256" key="1">
    <source>
        <dbReference type="ARBA" id="ARBA00006033"/>
    </source>
</evidence>
<evidence type="ECO:0000256" key="6">
    <source>
        <dbReference type="ARBA" id="ARBA00022989"/>
    </source>
</evidence>
<feature type="region of interest" description="Disordered" evidence="14">
    <location>
        <begin position="21"/>
        <end position="116"/>
    </location>
</feature>
<dbReference type="InParanoid" id="A0A1V9Y2A2"/>
<comment type="caution">
    <text evidence="16">The sequence shown here is derived from an EMBL/GenBank/DDBJ whole genome shotgun (WGS) entry which is preliminary data.</text>
</comment>
<dbReference type="Gene3D" id="2.30.30.40">
    <property type="entry name" value="SH3 Domains"/>
    <property type="match status" value="1"/>
</dbReference>
<proteinExistence type="inferred from homology"/>
<evidence type="ECO:0000256" key="9">
    <source>
        <dbReference type="ARBA" id="ARBA00023140"/>
    </source>
</evidence>
<keyword evidence="7" id="KW-0811">Translocation</keyword>
<dbReference type="OrthoDB" id="10037838at2759"/>
<name>A0A1V9Y2A2_9ACAR</name>
<feature type="region of interest" description="Disordered" evidence="14">
    <location>
        <begin position="401"/>
        <end position="451"/>
    </location>
</feature>
<dbReference type="PROSITE" id="PS50002">
    <property type="entry name" value="SH3"/>
    <property type="match status" value="1"/>
</dbReference>
<evidence type="ECO:0000256" key="14">
    <source>
        <dbReference type="SAM" id="MobiDB-lite"/>
    </source>
</evidence>
<evidence type="ECO:0000256" key="12">
    <source>
        <dbReference type="ARBA" id="ARBA00046271"/>
    </source>
</evidence>
<feature type="compositionally biased region" description="Pro residues" evidence="14">
    <location>
        <begin position="102"/>
        <end position="112"/>
    </location>
</feature>
<comment type="subcellular location">
    <subcellularLocation>
        <location evidence="12">Peroxisome membrane</location>
    </subcellularLocation>
</comment>
<dbReference type="SMART" id="SM00326">
    <property type="entry name" value="SH3"/>
    <property type="match status" value="1"/>
</dbReference>
<dbReference type="InterPro" id="IPR035463">
    <property type="entry name" value="Pex13"/>
</dbReference>
<feature type="compositionally biased region" description="Low complexity" evidence="14">
    <location>
        <begin position="422"/>
        <end position="438"/>
    </location>
</feature>
<evidence type="ECO:0000256" key="2">
    <source>
        <dbReference type="ARBA" id="ARBA00022443"/>
    </source>
</evidence>
<evidence type="ECO:0000256" key="5">
    <source>
        <dbReference type="ARBA" id="ARBA00022927"/>
    </source>
</evidence>
<keyword evidence="5" id="KW-0653">Protein transport</keyword>
<dbReference type="InterPro" id="IPR007223">
    <property type="entry name" value="Peroxin-13_N"/>
</dbReference>
<keyword evidence="2 13" id="KW-0728">SH3 domain</keyword>
<evidence type="ECO:0000256" key="7">
    <source>
        <dbReference type="ARBA" id="ARBA00023010"/>
    </source>
</evidence>
<keyword evidence="17" id="KW-1185">Reference proteome</keyword>
<evidence type="ECO:0000256" key="11">
    <source>
        <dbReference type="ARBA" id="ARBA00034535"/>
    </source>
</evidence>
<accession>A0A1V9Y2A2</accession>
<feature type="compositionally biased region" description="Low complexity" evidence="14">
    <location>
        <begin position="73"/>
        <end position="94"/>
    </location>
</feature>
<evidence type="ECO:0000313" key="16">
    <source>
        <dbReference type="EMBL" id="OQR79859.1"/>
    </source>
</evidence>
<feature type="domain" description="SH3" evidence="15">
    <location>
        <begin position="331"/>
        <end position="395"/>
    </location>
</feature>
<reference evidence="16 17" key="1">
    <citation type="journal article" date="2017" name="Gigascience">
        <title>Draft genome of the honey bee ectoparasitic mite, Tropilaelaps mercedesae, is shaped by the parasitic life history.</title>
        <authorList>
            <person name="Dong X."/>
            <person name="Armstrong S.D."/>
            <person name="Xia D."/>
            <person name="Makepeace B.L."/>
            <person name="Darby A.C."/>
            <person name="Kadowaki T."/>
        </authorList>
    </citation>
    <scope>NUCLEOTIDE SEQUENCE [LARGE SCALE GENOMIC DNA]</scope>
    <source>
        <strain evidence="16">Wuxi-XJTLU</strain>
    </source>
</reference>
<dbReference type="InterPro" id="IPR001452">
    <property type="entry name" value="SH3_domain"/>
</dbReference>
<dbReference type="Pfam" id="PF04088">
    <property type="entry name" value="Peroxin-13_N"/>
    <property type="match status" value="1"/>
</dbReference>
<sequence length="479" mass="50889">MSTEIIVKGGFTKVVSVRVAPDDDTCSRKRDVVQPVHKSASKGSANTSGSPTSWQESMSAPPKTWETAAAATSSMPQSASLPASASSSTEASASTGGVQPAQSPPPLPPPRPDVGLGQLGAYGGGYSSYSPFMNRYGGVGYGSYGGYGMGGYGGYSSYGGYGSYGAYGATGGYGGGSEVARIAEDSTRSAFQSVEALVHAFSSISMMLESTYFALHSSFRAVIGVADHFSRVRDQLAQVLTALSIVRTLRWIIQKTLYLLGLLKDNPEHAWESAASRLASGAQELGAQDPPRSSWPVISFFAVVLGAPWLIYRMFASSGVQSSARWASGEVPHFLGVAQYDFAGENERELSFKAGSHIRLAPKNLQPRVRGWLLGSVDGQRTGLVPANYLKIIGPSHGQTELPSPPVSFTDFPGATLSPGVQQSPSMQQLQPQQQASPGLDPMETSSTSLYNEYVQVDINELDDSRRETYSDKSKKEEL</sequence>
<evidence type="ECO:0000259" key="15">
    <source>
        <dbReference type="PROSITE" id="PS50002"/>
    </source>
</evidence>
<dbReference type="GO" id="GO:0005778">
    <property type="term" value="C:peroxisomal membrane"/>
    <property type="evidence" value="ECO:0007669"/>
    <property type="project" value="UniProtKB-SubCell"/>
</dbReference>
<dbReference type="Pfam" id="PF14604">
    <property type="entry name" value="SH3_9"/>
    <property type="match status" value="1"/>
</dbReference>
<organism evidence="16 17">
    <name type="scientific">Tropilaelaps mercedesae</name>
    <dbReference type="NCBI Taxonomy" id="418985"/>
    <lineage>
        <taxon>Eukaryota</taxon>
        <taxon>Metazoa</taxon>
        <taxon>Ecdysozoa</taxon>
        <taxon>Arthropoda</taxon>
        <taxon>Chelicerata</taxon>
        <taxon>Arachnida</taxon>
        <taxon>Acari</taxon>
        <taxon>Parasitiformes</taxon>
        <taxon>Mesostigmata</taxon>
        <taxon>Gamasina</taxon>
        <taxon>Dermanyssoidea</taxon>
        <taxon>Laelapidae</taxon>
        <taxon>Tropilaelaps</taxon>
    </lineage>
</organism>
<keyword evidence="6" id="KW-1133">Transmembrane helix</keyword>
<dbReference type="Proteomes" id="UP000192247">
    <property type="component" value="Unassembled WGS sequence"/>
</dbReference>
<dbReference type="SUPFAM" id="SSF50044">
    <property type="entry name" value="SH3-domain"/>
    <property type="match status" value="1"/>
</dbReference>
<dbReference type="CDD" id="cd11864">
    <property type="entry name" value="SH3_PEX13_eumet"/>
    <property type="match status" value="1"/>
</dbReference>
<keyword evidence="4" id="KW-0812">Transmembrane</keyword>
<evidence type="ECO:0000256" key="4">
    <source>
        <dbReference type="ARBA" id="ARBA00022692"/>
    </source>
</evidence>
<keyword evidence="9" id="KW-0576">Peroxisome</keyword>
<keyword evidence="3" id="KW-0813">Transport</keyword>
<comment type="similarity">
    <text evidence="1">Belongs to the peroxin-13 family.</text>
</comment>